<dbReference type="GO" id="GO:0042597">
    <property type="term" value="C:periplasmic space"/>
    <property type="evidence" value="ECO:0007669"/>
    <property type="project" value="UniProtKB-SubCell"/>
</dbReference>
<keyword evidence="3" id="KW-0732">Signal</keyword>
<dbReference type="PROSITE" id="PS51123">
    <property type="entry name" value="OMPA_2"/>
    <property type="match status" value="1"/>
</dbReference>
<comment type="caution">
    <text evidence="6">The sequence shown here is derived from an EMBL/GenBank/DDBJ whole genome shotgun (WGS) entry which is preliminary data.</text>
</comment>
<dbReference type="PANTHER" id="PTHR30024:SF47">
    <property type="entry name" value="TAURINE-BINDING PERIPLASMIC PROTEIN"/>
    <property type="match status" value="1"/>
</dbReference>
<dbReference type="InterPro" id="IPR036737">
    <property type="entry name" value="OmpA-like_sf"/>
</dbReference>
<comment type="similarity">
    <text evidence="2">Belongs to the bacterial solute-binding protein SsuA/TauA family.</text>
</comment>
<accession>A0A9X1MKA5</accession>
<dbReference type="SUPFAM" id="SSF103088">
    <property type="entry name" value="OmpA-like"/>
    <property type="match status" value="1"/>
</dbReference>
<sequence length="515" mass="56549">MSKGKLLAAGIVWLLILAVGVVTWKVVFAPAVEVSRAEQERLAAEKARKEREEALRRGGSASRYNTQVNIALDGFSGYAVLRSPEFAEELSKQGIKLDLTDDGADYPQRLKSLKEGKTDLAVFTIDALVKTCAEEGDLPATIVALIDETVGADAIVAYKDTYPNVDALNDSETRFVLTPDSPSETLTRVVISRFQLDKLTADPFIKVADAAAVVEKYKAAKPGDKQAYVVWQPFVAQMLKNQRMHVVVDSSRFPSAIVDVLVASDDFIAKNRETVLEVVKAYLTINYHYRNQPDRVQLVMEDAAALDAPLTRDEAAQLVEGVWWKNTQENLAHIGAKPAAKLPHIEDMIAGVTRVMLESGSIDKDPTDGRPNYLYDDSILKDLSDFHPGEDAESVRGAVMPKLSDQQWASLVPVGTARAPTLVFARGTARLTERSRVLLDDLAGTLQSTRYYVIVRGNASRQGDLEANSRLAAERAQEVERYLVEQGVDRDRIRAVGVEPSGDTSVSFVLGELAY</sequence>
<evidence type="ECO:0000256" key="2">
    <source>
        <dbReference type="ARBA" id="ARBA00010742"/>
    </source>
</evidence>
<dbReference type="RefSeq" id="WP_230217551.1">
    <property type="nucleotide sequence ID" value="NZ_JAJKFT010000004.1"/>
</dbReference>
<evidence type="ECO:0000313" key="7">
    <source>
        <dbReference type="Proteomes" id="UP001139103"/>
    </source>
</evidence>
<evidence type="ECO:0000256" key="4">
    <source>
        <dbReference type="PROSITE-ProRule" id="PRU00473"/>
    </source>
</evidence>
<protein>
    <submittedName>
        <fullName evidence="6">Phosphate ABC transporter substrate-binding/OmpA family protein</fullName>
    </submittedName>
</protein>
<dbReference type="EMBL" id="JAJKFT010000004">
    <property type="protein sequence ID" value="MCC9628356.1"/>
    <property type="molecule type" value="Genomic_DNA"/>
</dbReference>
<dbReference type="Gene3D" id="3.40.190.10">
    <property type="entry name" value="Periplasmic binding protein-like II"/>
    <property type="match status" value="1"/>
</dbReference>
<evidence type="ECO:0000256" key="1">
    <source>
        <dbReference type="ARBA" id="ARBA00004418"/>
    </source>
</evidence>
<proteinExistence type="inferred from homology"/>
<keyword evidence="7" id="KW-1185">Reference proteome</keyword>
<organism evidence="6 7">
    <name type="scientific">Blastopirellula sediminis</name>
    <dbReference type="NCBI Taxonomy" id="2894196"/>
    <lineage>
        <taxon>Bacteria</taxon>
        <taxon>Pseudomonadati</taxon>
        <taxon>Planctomycetota</taxon>
        <taxon>Planctomycetia</taxon>
        <taxon>Pirellulales</taxon>
        <taxon>Pirellulaceae</taxon>
        <taxon>Blastopirellula</taxon>
    </lineage>
</organism>
<dbReference type="AlphaFoldDB" id="A0A9X1MKA5"/>
<evidence type="ECO:0000313" key="6">
    <source>
        <dbReference type="EMBL" id="MCC9628356.1"/>
    </source>
</evidence>
<evidence type="ECO:0000256" key="3">
    <source>
        <dbReference type="ARBA" id="ARBA00022729"/>
    </source>
</evidence>
<dbReference type="Proteomes" id="UP001139103">
    <property type="component" value="Unassembled WGS sequence"/>
</dbReference>
<dbReference type="SUPFAM" id="SSF53850">
    <property type="entry name" value="Periplasmic binding protein-like II"/>
    <property type="match status" value="1"/>
</dbReference>
<dbReference type="Pfam" id="PF00691">
    <property type="entry name" value="OmpA"/>
    <property type="match status" value="1"/>
</dbReference>
<keyword evidence="4" id="KW-0472">Membrane</keyword>
<dbReference type="PANTHER" id="PTHR30024">
    <property type="entry name" value="ALIPHATIC SULFONATES-BINDING PROTEIN-RELATED"/>
    <property type="match status" value="1"/>
</dbReference>
<dbReference type="InterPro" id="IPR006665">
    <property type="entry name" value="OmpA-like"/>
</dbReference>
<dbReference type="Gene3D" id="3.30.1330.60">
    <property type="entry name" value="OmpA-like domain"/>
    <property type="match status" value="1"/>
</dbReference>
<comment type="subcellular location">
    <subcellularLocation>
        <location evidence="1">Periplasm</location>
    </subcellularLocation>
</comment>
<reference evidence="6" key="1">
    <citation type="submission" date="2021-11" db="EMBL/GenBank/DDBJ databases">
        <title>Genome sequence.</title>
        <authorList>
            <person name="Sun Q."/>
        </authorList>
    </citation>
    <scope>NUCLEOTIDE SEQUENCE</scope>
    <source>
        <strain evidence="6">JC732</strain>
    </source>
</reference>
<feature type="domain" description="OmpA-like" evidence="5">
    <location>
        <begin position="411"/>
        <end position="515"/>
    </location>
</feature>
<evidence type="ECO:0000259" key="5">
    <source>
        <dbReference type="PROSITE" id="PS51123"/>
    </source>
</evidence>
<gene>
    <name evidence="6" type="ORF">LOC68_08115</name>
</gene>
<dbReference type="GO" id="GO:0016020">
    <property type="term" value="C:membrane"/>
    <property type="evidence" value="ECO:0007669"/>
    <property type="project" value="UniProtKB-UniRule"/>
</dbReference>
<name>A0A9X1MKA5_9BACT</name>
<dbReference type="CDD" id="cd07185">
    <property type="entry name" value="OmpA_C-like"/>
    <property type="match status" value="1"/>
</dbReference>